<accession>A0A7C5XJ56</accession>
<name>A0A7C5XJ56_9CREN</name>
<organism evidence="3">
    <name type="scientific">Ignisphaera aggregans</name>
    <dbReference type="NCBI Taxonomy" id="334771"/>
    <lineage>
        <taxon>Archaea</taxon>
        <taxon>Thermoproteota</taxon>
        <taxon>Thermoprotei</taxon>
        <taxon>Desulfurococcales</taxon>
        <taxon>Desulfurococcaceae</taxon>
        <taxon>Ignisphaera</taxon>
    </lineage>
</organism>
<dbReference type="GO" id="GO:0016491">
    <property type="term" value="F:oxidoreductase activity"/>
    <property type="evidence" value="ECO:0007669"/>
    <property type="project" value="UniProtKB-KW"/>
</dbReference>
<keyword evidence="2" id="KW-0560">Oxidoreductase</keyword>
<dbReference type="InterPro" id="IPR043143">
    <property type="entry name" value="Mal/L-sulf/L-lact_DH-like_NADP"/>
</dbReference>
<comment type="caution">
    <text evidence="3">The sequence shown here is derived from an EMBL/GenBank/DDBJ whole genome shotgun (WGS) entry which is preliminary data.</text>
</comment>
<dbReference type="InterPro" id="IPR036111">
    <property type="entry name" value="Mal/L-sulfo/L-lacto_DH-like_sf"/>
</dbReference>
<proteinExistence type="inferred from homology"/>
<comment type="similarity">
    <text evidence="1">Belongs to the LDH2/MDH2 oxidoreductase family.</text>
</comment>
<dbReference type="AlphaFoldDB" id="A0A7C5XJ56"/>
<reference evidence="3" key="1">
    <citation type="journal article" date="2020" name="mSystems">
        <title>Genome- and Community-Level Interaction Insights into Carbon Utilization and Element Cycling Functions of Hydrothermarchaeota in Hydrothermal Sediment.</title>
        <authorList>
            <person name="Zhou Z."/>
            <person name="Liu Y."/>
            <person name="Xu W."/>
            <person name="Pan J."/>
            <person name="Luo Z.H."/>
            <person name="Li M."/>
        </authorList>
    </citation>
    <scope>NUCLEOTIDE SEQUENCE [LARGE SCALE GENOMIC DNA]</scope>
    <source>
        <strain evidence="3">SpSt-1121</strain>
    </source>
</reference>
<dbReference type="EMBL" id="DRZI01000288">
    <property type="protein sequence ID" value="HHP82343.1"/>
    <property type="molecule type" value="Genomic_DNA"/>
</dbReference>
<dbReference type="Gene3D" id="3.30.1370.60">
    <property type="entry name" value="Hypothetical oxidoreductase yiak, domain 2"/>
    <property type="match status" value="1"/>
</dbReference>
<evidence type="ECO:0000256" key="1">
    <source>
        <dbReference type="ARBA" id="ARBA00006056"/>
    </source>
</evidence>
<gene>
    <name evidence="3" type="ORF">ENM84_06740</name>
</gene>
<evidence type="ECO:0000256" key="2">
    <source>
        <dbReference type="ARBA" id="ARBA00023002"/>
    </source>
</evidence>
<dbReference type="InterPro" id="IPR003767">
    <property type="entry name" value="Malate/L-lactate_DH-like"/>
</dbReference>
<dbReference type="InterPro" id="IPR043144">
    <property type="entry name" value="Mal/L-sulf/L-lact_DH-like_ah"/>
</dbReference>
<dbReference type="Pfam" id="PF02615">
    <property type="entry name" value="Ldh_2"/>
    <property type="match status" value="1"/>
</dbReference>
<protein>
    <submittedName>
        <fullName evidence="3">Ldh family oxidoreductase</fullName>
    </submittedName>
</protein>
<evidence type="ECO:0000313" key="3">
    <source>
        <dbReference type="EMBL" id="HHP82343.1"/>
    </source>
</evidence>
<dbReference type="Gene3D" id="1.10.1530.10">
    <property type="match status" value="1"/>
</dbReference>
<dbReference type="PANTHER" id="PTHR11091:SF0">
    <property type="entry name" value="MALATE DEHYDROGENASE"/>
    <property type="match status" value="1"/>
</dbReference>
<sequence>MVVYVKVFADELHRFTSECFVRYSVPKEDADIIADHLVLANLRGVDSHGIIRIPVYIEGIKKGYVKPFSKPQIIKETAVSVLIDGGGGLGIPIATKAIDIAIEKCRSVGLAVVGVRNLGHVGMLAYYTLKIARNNLIGLAAANGPALVAPWGGAEPVFGTNPISIAFPTSSKPIVIDMATSAIASFKIRLAALKGEKIPEGVALTKDGKPTTDPKEAHLLLPFGGYKGYAIALTIEILSGILVGGLLSKNVINHGSTQGGFFVLAIDPTMFREYNEYLKDIDTLTKMIKSCKPAQGFNEILLPGEPEDRIYEERLRSGIPIDINTWKMLTEVAKELNIELPKTL</sequence>
<dbReference type="PANTHER" id="PTHR11091">
    <property type="entry name" value="OXIDOREDUCTASE-RELATED"/>
    <property type="match status" value="1"/>
</dbReference>
<dbReference type="SUPFAM" id="SSF89733">
    <property type="entry name" value="L-sulfolactate dehydrogenase-like"/>
    <property type="match status" value="1"/>
</dbReference>